<dbReference type="EMBL" id="ML977338">
    <property type="protein sequence ID" value="KAF2110417.1"/>
    <property type="molecule type" value="Genomic_DNA"/>
</dbReference>
<evidence type="ECO:0000256" key="1">
    <source>
        <dbReference type="SAM" id="SignalP"/>
    </source>
</evidence>
<feature type="signal peptide" evidence="1">
    <location>
        <begin position="1"/>
        <end position="18"/>
    </location>
</feature>
<dbReference type="SUPFAM" id="SSF75304">
    <property type="entry name" value="Amidase signature (AS) enzymes"/>
    <property type="match status" value="1"/>
</dbReference>
<dbReference type="Gene3D" id="3.90.1300.10">
    <property type="entry name" value="Amidase signature (AS) domain"/>
    <property type="match status" value="1"/>
</dbReference>
<sequence length="500" mass="54559">MAPLITVQLLTLDALGLAELLNNGKLTIVALVEQVLSQIDHEDKAGAKLNAVLNVAPRDILLQTASQLDDERKKGKLRSPYHGIPILIKDAIATHPDLGMPSTVGSFALLSSKPAQNAGIVDELIKKGLIILAKTNLNEGEAPIGHTSPLGSSTGSAVGVSAGYSPLSLGTETDGSLVQPAGRAALFALKPTVGSTDLTGVWTLSLSFDSAGAMAKSIVDLAFTTELLHTQEVRAKLPKDGYTSFLTKTFQGLKVGFLDPAVWHFPPRMCPQIPSVNSAYMNAIDKIRKAGAEVQYPVELPTFDKWMIADNQTAMSVIMFHDYKRNVDQYLSNLETSEVRSLKELIEWNKAHADIELPYVMRRPKKQGSSFRRSRLRKASTSCLSTRVSISSASHKTARYRAWPLRPVSESIFGFSGMYLDLIRQLRYPLATMPLGVLDNIGRPFALAIMARAGRGDLIFKFISAFEEAFPKRQIPPKLVRGDEEVKPIIESRISSNGLL</sequence>
<evidence type="ECO:0000313" key="3">
    <source>
        <dbReference type="EMBL" id="KAF2110417.1"/>
    </source>
</evidence>
<reference evidence="3" key="1">
    <citation type="journal article" date="2020" name="Stud. Mycol.">
        <title>101 Dothideomycetes genomes: a test case for predicting lifestyles and emergence of pathogens.</title>
        <authorList>
            <person name="Haridas S."/>
            <person name="Albert R."/>
            <person name="Binder M."/>
            <person name="Bloem J."/>
            <person name="Labutti K."/>
            <person name="Salamov A."/>
            <person name="Andreopoulos B."/>
            <person name="Baker S."/>
            <person name="Barry K."/>
            <person name="Bills G."/>
            <person name="Bluhm B."/>
            <person name="Cannon C."/>
            <person name="Castanera R."/>
            <person name="Culley D."/>
            <person name="Daum C."/>
            <person name="Ezra D."/>
            <person name="Gonzalez J."/>
            <person name="Henrissat B."/>
            <person name="Kuo A."/>
            <person name="Liang C."/>
            <person name="Lipzen A."/>
            <person name="Lutzoni F."/>
            <person name="Magnuson J."/>
            <person name="Mondo S."/>
            <person name="Nolan M."/>
            <person name="Ohm R."/>
            <person name="Pangilinan J."/>
            <person name="Park H.-J."/>
            <person name="Ramirez L."/>
            <person name="Alfaro M."/>
            <person name="Sun H."/>
            <person name="Tritt A."/>
            <person name="Yoshinaga Y."/>
            <person name="Zwiers L.-H."/>
            <person name="Turgeon B."/>
            <person name="Goodwin S."/>
            <person name="Spatafora J."/>
            <person name="Crous P."/>
            <person name="Grigoriev I."/>
        </authorList>
    </citation>
    <scope>NUCLEOTIDE SEQUENCE</scope>
    <source>
        <strain evidence="3">CBS 627.86</strain>
    </source>
</reference>
<dbReference type="AlphaFoldDB" id="A0A6A5YV51"/>
<dbReference type="Pfam" id="PF01425">
    <property type="entry name" value="Amidase"/>
    <property type="match status" value="1"/>
</dbReference>
<dbReference type="OrthoDB" id="566138at2759"/>
<feature type="chain" id="PRO_5025386843" evidence="1">
    <location>
        <begin position="19"/>
        <end position="500"/>
    </location>
</feature>
<evidence type="ECO:0000313" key="4">
    <source>
        <dbReference type="Proteomes" id="UP000799770"/>
    </source>
</evidence>
<proteinExistence type="predicted"/>
<dbReference type="InterPro" id="IPR023631">
    <property type="entry name" value="Amidase_dom"/>
</dbReference>
<dbReference type="PANTHER" id="PTHR42678">
    <property type="entry name" value="AMIDASE"/>
    <property type="match status" value="1"/>
</dbReference>
<dbReference type="InterPro" id="IPR036928">
    <property type="entry name" value="AS_sf"/>
</dbReference>
<gene>
    <name evidence="3" type="ORF">BDV96DRAFT_615325</name>
</gene>
<accession>A0A6A5YV51</accession>
<keyword evidence="4" id="KW-1185">Reference proteome</keyword>
<keyword evidence="1" id="KW-0732">Signal</keyword>
<name>A0A6A5YV51_9PLEO</name>
<dbReference type="Proteomes" id="UP000799770">
    <property type="component" value="Unassembled WGS sequence"/>
</dbReference>
<dbReference type="PANTHER" id="PTHR42678:SF34">
    <property type="entry name" value="OS04G0183300 PROTEIN"/>
    <property type="match status" value="1"/>
</dbReference>
<organism evidence="3 4">
    <name type="scientific">Lophiotrema nucula</name>
    <dbReference type="NCBI Taxonomy" id="690887"/>
    <lineage>
        <taxon>Eukaryota</taxon>
        <taxon>Fungi</taxon>
        <taxon>Dikarya</taxon>
        <taxon>Ascomycota</taxon>
        <taxon>Pezizomycotina</taxon>
        <taxon>Dothideomycetes</taxon>
        <taxon>Pleosporomycetidae</taxon>
        <taxon>Pleosporales</taxon>
        <taxon>Lophiotremataceae</taxon>
        <taxon>Lophiotrema</taxon>
    </lineage>
</organism>
<evidence type="ECO:0000259" key="2">
    <source>
        <dbReference type="Pfam" id="PF01425"/>
    </source>
</evidence>
<protein>
    <submittedName>
        <fullName evidence="3">Amidase signature domain-containing protein</fullName>
    </submittedName>
</protein>
<feature type="domain" description="Amidase" evidence="2">
    <location>
        <begin position="37"/>
        <end position="347"/>
    </location>
</feature>